<dbReference type="InterPro" id="IPR008391">
    <property type="entry name" value="AXE1_dom"/>
</dbReference>
<dbReference type="OrthoDB" id="9764953at2"/>
<sequence length="256" mass="28888">MKNYFILFFFAFNILIFSQTTKNYNIDGTSRKAIIYEPTAKSDKVPVVFVFHGHGGNANFVSKRIDVQNYYKEALVIFMEGLPGRKVPGIDPNGRMNGWQIFTDDLEGRDIQFFDEVFSDIHRRYKIDDSRIYLIGHSNGARFVNVLWKMRGDKITAICSASAQGGNLISGAVPISVWMYIGNNDRIVSPQNQEQSIPIVKKNLGITDKEKTGGDKTYFTGKNNTELVLQQSDAGHEFPKSSLADIVVFLKKQAKN</sequence>
<gene>
    <name evidence="9" type="ORF">SAMN05421825_2788</name>
</gene>
<keyword evidence="4" id="KW-0732">Signal</keyword>
<keyword evidence="7" id="KW-0624">Polysaccharide degradation</keyword>
<evidence type="ECO:0000313" key="9">
    <source>
        <dbReference type="EMBL" id="SDG14585.1"/>
    </source>
</evidence>
<dbReference type="GO" id="GO:0030600">
    <property type="term" value="F:feruloyl esterase activity"/>
    <property type="evidence" value="ECO:0007669"/>
    <property type="project" value="InterPro"/>
</dbReference>
<dbReference type="PANTHER" id="PTHR38050">
    <property type="match status" value="1"/>
</dbReference>
<dbReference type="STRING" id="454006.SAMN05421825_2788"/>
<dbReference type="InterPro" id="IPR029058">
    <property type="entry name" value="AB_hydrolase_fold"/>
</dbReference>
<keyword evidence="2" id="KW-0964">Secreted</keyword>
<reference evidence="10" key="1">
    <citation type="submission" date="2016-10" db="EMBL/GenBank/DDBJ databases">
        <authorList>
            <person name="Varghese N."/>
            <person name="Submissions S."/>
        </authorList>
    </citation>
    <scope>NUCLEOTIDE SEQUENCE [LARGE SCALE GENOMIC DNA]</scope>
    <source>
        <strain evidence="10">DSM 19684</strain>
    </source>
</reference>
<protein>
    <submittedName>
        <fullName evidence="9">Polyhydroxybutyrate depolymerase</fullName>
    </submittedName>
</protein>
<dbReference type="SUPFAM" id="SSF53474">
    <property type="entry name" value="alpha/beta-Hydrolases"/>
    <property type="match status" value="1"/>
</dbReference>
<evidence type="ECO:0000256" key="6">
    <source>
        <dbReference type="ARBA" id="ARBA00023277"/>
    </source>
</evidence>
<feature type="domain" description="Acetyl xylan esterase" evidence="8">
    <location>
        <begin position="28"/>
        <end position="141"/>
    </location>
</feature>
<evidence type="ECO:0000256" key="3">
    <source>
        <dbReference type="ARBA" id="ARBA00022651"/>
    </source>
</evidence>
<dbReference type="Pfam" id="PF05448">
    <property type="entry name" value="AXE1"/>
    <property type="match status" value="1"/>
</dbReference>
<evidence type="ECO:0000256" key="5">
    <source>
        <dbReference type="ARBA" id="ARBA00022801"/>
    </source>
</evidence>
<proteinExistence type="predicted"/>
<dbReference type="AlphaFoldDB" id="A0A1G7RUW9"/>
<evidence type="ECO:0000256" key="2">
    <source>
        <dbReference type="ARBA" id="ARBA00022525"/>
    </source>
</evidence>
<name>A0A1G7RUW9_9FLAO</name>
<dbReference type="RefSeq" id="WP_089874023.1">
    <property type="nucleotide sequence ID" value="NZ_FNBH01000003.1"/>
</dbReference>
<keyword evidence="5" id="KW-0378">Hydrolase</keyword>
<evidence type="ECO:0000256" key="4">
    <source>
        <dbReference type="ARBA" id="ARBA00022729"/>
    </source>
</evidence>
<dbReference type="Proteomes" id="UP000199203">
    <property type="component" value="Unassembled WGS sequence"/>
</dbReference>
<evidence type="ECO:0000256" key="7">
    <source>
        <dbReference type="ARBA" id="ARBA00023326"/>
    </source>
</evidence>
<accession>A0A1G7RUW9</accession>
<dbReference type="PANTHER" id="PTHR38050:SF2">
    <property type="entry name" value="FERULOYL ESTERASE C-RELATED"/>
    <property type="match status" value="1"/>
</dbReference>
<evidence type="ECO:0000259" key="8">
    <source>
        <dbReference type="Pfam" id="PF05448"/>
    </source>
</evidence>
<dbReference type="GO" id="GO:0005576">
    <property type="term" value="C:extracellular region"/>
    <property type="evidence" value="ECO:0007669"/>
    <property type="project" value="UniProtKB-SubCell"/>
</dbReference>
<comment type="subcellular location">
    <subcellularLocation>
        <location evidence="1">Secreted</location>
    </subcellularLocation>
</comment>
<keyword evidence="6" id="KW-0119">Carbohydrate metabolism</keyword>
<dbReference type="InterPro" id="IPR043595">
    <property type="entry name" value="FaeB/C/D"/>
</dbReference>
<dbReference type="EMBL" id="FNBH01000003">
    <property type="protein sequence ID" value="SDG14585.1"/>
    <property type="molecule type" value="Genomic_DNA"/>
</dbReference>
<dbReference type="Gene3D" id="3.40.50.1820">
    <property type="entry name" value="alpha/beta hydrolase"/>
    <property type="match status" value="1"/>
</dbReference>
<evidence type="ECO:0000256" key="1">
    <source>
        <dbReference type="ARBA" id="ARBA00004613"/>
    </source>
</evidence>
<keyword evidence="3" id="KW-0858">Xylan degradation</keyword>
<organism evidence="9 10">
    <name type="scientific">Epilithonimonas hungarica</name>
    <dbReference type="NCBI Taxonomy" id="454006"/>
    <lineage>
        <taxon>Bacteria</taxon>
        <taxon>Pseudomonadati</taxon>
        <taxon>Bacteroidota</taxon>
        <taxon>Flavobacteriia</taxon>
        <taxon>Flavobacteriales</taxon>
        <taxon>Weeksellaceae</taxon>
        <taxon>Chryseobacterium group</taxon>
        <taxon>Epilithonimonas</taxon>
    </lineage>
</organism>
<keyword evidence="10" id="KW-1185">Reference proteome</keyword>
<dbReference type="GO" id="GO:0045493">
    <property type="term" value="P:xylan catabolic process"/>
    <property type="evidence" value="ECO:0007669"/>
    <property type="project" value="UniProtKB-KW"/>
</dbReference>
<evidence type="ECO:0000313" key="10">
    <source>
        <dbReference type="Proteomes" id="UP000199203"/>
    </source>
</evidence>